<dbReference type="AlphaFoldDB" id="A0A9W6RH67"/>
<comment type="caution">
    <text evidence="2">The sequence shown here is derived from an EMBL/GenBank/DDBJ whole genome shotgun (WGS) entry which is preliminary data.</text>
</comment>
<keyword evidence="1" id="KW-0472">Membrane</keyword>
<evidence type="ECO:0000313" key="3">
    <source>
        <dbReference type="Proteomes" id="UP001165135"/>
    </source>
</evidence>
<name>A0A9W6RH67_9ACTN</name>
<feature type="transmembrane region" description="Helical" evidence="1">
    <location>
        <begin position="6"/>
        <end position="26"/>
    </location>
</feature>
<evidence type="ECO:0000256" key="1">
    <source>
        <dbReference type="SAM" id="Phobius"/>
    </source>
</evidence>
<sequence>MDWSGWQYTAGLTAVLVVLCAGLPMIDSAVRDSEISVPPGSVMQVGAAHPGDKRPVALTVPAGWAVDARDTDLFSRITLRSGPTRFSVSVVTPRQATPRQLWDGRDKIAVLTGGPRAATRPVPATTDQGVTGLAGELAGRGQIGIASVFARPTLGTDVTATGPPEDFRHKADQVRGMVRSIQFTKSAR</sequence>
<proteinExistence type="predicted"/>
<organism evidence="2 3">
    <name type="scientific">Actinoallomurus iriomotensis</name>
    <dbReference type="NCBI Taxonomy" id="478107"/>
    <lineage>
        <taxon>Bacteria</taxon>
        <taxon>Bacillati</taxon>
        <taxon>Actinomycetota</taxon>
        <taxon>Actinomycetes</taxon>
        <taxon>Streptosporangiales</taxon>
        <taxon>Thermomonosporaceae</taxon>
        <taxon>Actinoallomurus</taxon>
    </lineage>
</organism>
<keyword evidence="1" id="KW-1133">Transmembrane helix</keyword>
<gene>
    <name evidence="2" type="ORF">Airi01_028770</name>
</gene>
<keyword evidence="1" id="KW-0812">Transmembrane</keyword>
<dbReference type="Proteomes" id="UP001165135">
    <property type="component" value="Unassembled WGS sequence"/>
</dbReference>
<evidence type="ECO:0000313" key="2">
    <source>
        <dbReference type="EMBL" id="GLY74610.1"/>
    </source>
</evidence>
<protein>
    <submittedName>
        <fullName evidence="2">Uncharacterized protein</fullName>
    </submittedName>
</protein>
<reference evidence="2" key="1">
    <citation type="submission" date="2023-03" db="EMBL/GenBank/DDBJ databases">
        <title>Actinoallomurus iriomotensis NBRC 103681.</title>
        <authorList>
            <person name="Ichikawa N."/>
            <person name="Sato H."/>
            <person name="Tonouchi N."/>
        </authorList>
    </citation>
    <scope>NUCLEOTIDE SEQUENCE</scope>
    <source>
        <strain evidence="2">NBRC 103681</strain>
    </source>
</reference>
<dbReference type="EMBL" id="BSTJ01000003">
    <property type="protein sequence ID" value="GLY74610.1"/>
    <property type="molecule type" value="Genomic_DNA"/>
</dbReference>
<accession>A0A9W6RH67</accession>